<sequence>MKITALLVMKSTAAGDASSSKQGDPIVLANATDVSHFGYFQRAVAKEFILFVSRTMAKRTPPSQWQSVQHEGPCGCWEAKVLGEAVEGGAVGDGGGVDLVADQVTSARWRSGGGWRDGREKE</sequence>
<evidence type="ECO:0000313" key="2">
    <source>
        <dbReference type="Proteomes" id="UP000652761"/>
    </source>
</evidence>
<accession>A0A843XTI3</accession>
<dbReference type="PANTHER" id="PTHR45806:SF1">
    <property type="entry name" value="SYNAPTOBREVIN HOMOLOG YKT6"/>
    <property type="match status" value="1"/>
</dbReference>
<protein>
    <submittedName>
        <fullName evidence="1">Uncharacterized protein</fullName>
    </submittedName>
</protein>
<dbReference type="AlphaFoldDB" id="A0A843XTI3"/>
<dbReference type="OrthoDB" id="781626at2759"/>
<dbReference type="EMBL" id="NMUH01012867">
    <property type="protein sequence ID" value="MQM22412.1"/>
    <property type="molecule type" value="Genomic_DNA"/>
</dbReference>
<dbReference type="GO" id="GO:0005794">
    <property type="term" value="C:Golgi apparatus"/>
    <property type="evidence" value="ECO:0007669"/>
    <property type="project" value="TreeGrafter"/>
</dbReference>
<gene>
    <name evidence="1" type="ORF">Taro_055464</name>
</gene>
<reference evidence="1" key="1">
    <citation type="submission" date="2017-07" db="EMBL/GenBank/DDBJ databases">
        <title>Taro Niue Genome Assembly and Annotation.</title>
        <authorList>
            <person name="Atibalentja N."/>
            <person name="Keating K."/>
            <person name="Fields C.J."/>
        </authorList>
    </citation>
    <scope>NUCLEOTIDE SEQUENCE</scope>
    <source>
        <strain evidence="1">Niue_2</strain>
        <tissue evidence="1">Leaf</tissue>
    </source>
</reference>
<dbReference type="Gene3D" id="3.30.450.50">
    <property type="entry name" value="Longin domain"/>
    <property type="match status" value="1"/>
</dbReference>
<keyword evidence="2" id="KW-1185">Reference proteome</keyword>
<evidence type="ECO:0000313" key="1">
    <source>
        <dbReference type="EMBL" id="MQM22412.1"/>
    </source>
</evidence>
<dbReference type="GO" id="GO:0005484">
    <property type="term" value="F:SNAP receptor activity"/>
    <property type="evidence" value="ECO:0007669"/>
    <property type="project" value="TreeGrafter"/>
</dbReference>
<organism evidence="1 2">
    <name type="scientific">Colocasia esculenta</name>
    <name type="common">Wild taro</name>
    <name type="synonym">Arum esculentum</name>
    <dbReference type="NCBI Taxonomy" id="4460"/>
    <lineage>
        <taxon>Eukaryota</taxon>
        <taxon>Viridiplantae</taxon>
        <taxon>Streptophyta</taxon>
        <taxon>Embryophyta</taxon>
        <taxon>Tracheophyta</taxon>
        <taxon>Spermatophyta</taxon>
        <taxon>Magnoliopsida</taxon>
        <taxon>Liliopsida</taxon>
        <taxon>Araceae</taxon>
        <taxon>Aroideae</taxon>
        <taxon>Colocasieae</taxon>
        <taxon>Colocasia</taxon>
    </lineage>
</organism>
<dbReference type="SUPFAM" id="SSF64356">
    <property type="entry name" value="SNARE-like"/>
    <property type="match status" value="1"/>
</dbReference>
<dbReference type="PANTHER" id="PTHR45806">
    <property type="entry name" value="SYNAPTOBREVIN HOMOLOG YKT6"/>
    <property type="match status" value="1"/>
</dbReference>
<name>A0A843XTI3_COLES</name>
<dbReference type="GO" id="GO:0006888">
    <property type="term" value="P:endoplasmic reticulum to Golgi vesicle-mediated transport"/>
    <property type="evidence" value="ECO:0007669"/>
    <property type="project" value="TreeGrafter"/>
</dbReference>
<comment type="caution">
    <text evidence="1">The sequence shown here is derived from an EMBL/GenBank/DDBJ whole genome shotgun (WGS) entry which is preliminary data.</text>
</comment>
<dbReference type="InterPro" id="IPR011012">
    <property type="entry name" value="Longin-like_dom_sf"/>
</dbReference>
<dbReference type="Proteomes" id="UP000652761">
    <property type="component" value="Unassembled WGS sequence"/>
</dbReference>
<proteinExistence type="predicted"/>